<dbReference type="AlphaFoldDB" id="A0A177YAM8"/>
<accession>A0A177YAM8</accession>
<evidence type="ECO:0000313" key="6">
    <source>
        <dbReference type="EMBL" id="OAK52420.1"/>
    </source>
</evidence>
<evidence type="ECO:0000256" key="4">
    <source>
        <dbReference type="ARBA" id="ARBA00023163"/>
    </source>
</evidence>
<dbReference type="FunFam" id="1.10.10.10:FF:000001">
    <property type="entry name" value="LysR family transcriptional regulator"/>
    <property type="match status" value="1"/>
</dbReference>
<dbReference type="Pfam" id="PF00126">
    <property type="entry name" value="HTH_1"/>
    <property type="match status" value="1"/>
</dbReference>
<proteinExistence type="inferred from homology"/>
<evidence type="ECO:0000259" key="5">
    <source>
        <dbReference type="PROSITE" id="PS50931"/>
    </source>
</evidence>
<dbReference type="Gene3D" id="3.40.190.290">
    <property type="match status" value="1"/>
</dbReference>
<dbReference type="InterPro" id="IPR050950">
    <property type="entry name" value="HTH-type_LysR_regulators"/>
</dbReference>
<evidence type="ECO:0000256" key="2">
    <source>
        <dbReference type="ARBA" id="ARBA00023015"/>
    </source>
</evidence>
<evidence type="ECO:0000313" key="7">
    <source>
        <dbReference type="Proteomes" id="UP000077519"/>
    </source>
</evidence>
<feature type="domain" description="HTH lysR-type" evidence="5">
    <location>
        <begin position="1"/>
        <end position="58"/>
    </location>
</feature>
<dbReference type="GO" id="GO:0005829">
    <property type="term" value="C:cytosol"/>
    <property type="evidence" value="ECO:0007669"/>
    <property type="project" value="TreeGrafter"/>
</dbReference>
<reference evidence="6 7" key="1">
    <citation type="submission" date="2016-03" db="EMBL/GenBank/DDBJ databases">
        <title>Genome sequence of Rhodococcus kyotonensis KB10.</title>
        <authorList>
            <person name="Jeong H."/>
            <person name="Hong C.E."/>
            <person name="Jo S.H."/>
            <person name="Park J.M."/>
        </authorList>
    </citation>
    <scope>NUCLEOTIDE SEQUENCE [LARGE SCALE GENOMIC DNA]</scope>
    <source>
        <strain evidence="6 7">KB10</strain>
    </source>
</reference>
<keyword evidence="4" id="KW-0804">Transcription</keyword>
<dbReference type="GO" id="GO:0003700">
    <property type="term" value="F:DNA-binding transcription factor activity"/>
    <property type="evidence" value="ECO:0007669"/>
    <property type="project" value="InterPro"/>
</dbReference>
<dbReference type="GO" id="GO:0003677">
    <property type="term" value="F:DNA binding"/>
    <property type="evidence" value="ECO:0007669"/>
    <property type="project" value="UniProtKB-KW"/>
</dbReference>
<dbReference type="RefSeq" id="WP_068427753.1">
    <property type="nucleotide sequence ID" value="NZ_LVHI01000023.1"/>
</dbReference>
<dbReference type="InterPro" id="IPR036388">
    <property type="entry name" value="WH-like_DNA-bd_sf"/>
</dbReference>
<keyword evidence="3" id="KW-0238">DNA-binding</keyword>
<protein>
    <submittedName>
        <fullName evidence="6">Hyaluronan synthase</fullName>
    </submittedName>
</protein>
<dbReference type="EMBL" id="LVHI01000023">
    <property type="protein sequence ID" value="OAK52420.1"/>
    <property type="molecule type" value="Genomic_DNA"/>
</dbReference>
<dbReference type="Gene3D" id="1.10.10.10">
    <property type="entry name" value="Winged helix-like DNA-binding domain superfamily/Winged helix DNA-binding domain"/>
    <property type="match status" value="1"/>
</dbReference>
<name>A0A177YAM8_9NOCA</name>
<dbReference type="Proteomes" id="UP000077519">
    <property type="component" value="Unassembled WGS sequence"/>
</dbReference>
<dbReference type="InterPro" id="IPR000847">
    <property type="entry name" value="LysR_HTH_N"/>
</dbReference>
<dbReference type="PANTHER" id="PTHR30419:SF31">
    <property type="entry name" value="BLR3139 PROTEIN"/>
    <property type="match status" value="1"/>
</dbReference>
<keyword evidence="2" id="KW-0805">Transcription regulation</keyword>
<sequence length="296" mass="32372">MELRQLEHFVAVADLEQFTKAAERLHISQSALSSSVRALERQVGAQLFERTTRRVLLTSAGAVLLSHARRIIGDVAAARDDLRGVDNLESGSLAVGAVQTFTAVDLPAVLETFHNDYPRVQVVLREATTTTLLDAVEEGSLDCAFVALDAQPVPTSLFALRTYDEPLTAVVGANHSLADRRRVALSTLGEYPYVDFEAGVGLQTVVDALFDDSKVVRDIAFRVSDMRRLLDLVERGLGVAVIPVAIAQERPTLQQLDIDVVPAPRRSLALVSRTRRPVNSAARVFLDRIGIRGRQE</sequence>
<evidence type="ECO:0000256" key="3">
    <source>
        <dbReference type="ARBA" id="ARBA00023125"/>
    </source>
</evidence>
<comment type="similarity">
    <text evidence="1">Belongs to the LysR transcriptional regulatory family.</text>
</comment>
<keyword evidence="7" id="KW-1185">Reference proteome</keyword>
<evidence type="ECO:0000256" key="1">
    <source>
        <dbReference type="ARBA" id="ARBA00009437"/>
    </source>
</evidence>
<dbReference type="InterPro" id="IPR036390">
    <property type="entry name" value="WH_DNA-bd_sf"/>
</dbReference>
<dbReference type="Pfam" id="PF03466">
    <property type="entry name" value="LysR_substrate"/>
    <property type="match status" value="1"/>
</dbReference>
<dbReference type="SUPFAM" id="SSF53850">
    <property type="entry name" value="Periplasmic binding protein-like II"/>
    <property type="match status" value="1"/>
</dbReference>
<dbReference type="PANTHER" id="PTHR30419">
    <property type="entry name" value="HTH-TYPE TRANSCRIPTIONAL REGULATOR YBHD"/>
    <property type="match status" value="1"/>
</dbReference>
<dbReference type="PRINTS" id="PR00039">
    <property type="entry name" value="HTHLYSR"/>
</dbReference>
<dbReference type="InterPro" id="IPR005119">
    <property type="entry name" value="LysR_subst-bd"/>
</dbReference>
<organism evidence="6 7">
    <name type="scientific">Rhodococcoides kyotonense</name>
    <dbReference type="NCBI Taxonomy" id="398843"/>
    <lineage>
        <taxon>Bacteria</taxon>
        <taxon>Bacillati</taxon>
        <taxon>Actinomycetota</taxon>
        <taxon>Actinomycetes</taxon>
        <taxon>Mycobacteriales</taxon>
        <taxon>Nocardiaceae</taxon>
        <taxon>Rhodococcoides</taxon>
    </lineage>
</organism>
<comment type="caution">
    <text evidence="6">The sequence shown here is derived from an EMBL/GenBank/DDBJ whole genome shotgun (WGS) entry which is preliminary data.</text>
</comment>
<gene>
    <name evidence="6" type="ORF">A3K89_06175</name>
</gene>
<dbReference type="SUPFAM" id="SSF46785">
    <property type="entry name" value="Winged helix' DNA-binding domain"/>
    <property type="match status" value="1"/>
</dbReference>
<dbReference type="PROSITE" id="PS50931">
    <property type="entry name" value="HTH_LYSR"/>
    <property type="match status" value="1"/>
</dbReference>